<reference evidence="10 11" key="1">
    <citation type="submission" date="2019-10" db="EMBL/GenBank/DDBJ databases">
        <authorList>
            <person name="Palmer J.M."/>
        </authorList>
    </citation>
    <scope>NUCLEOTIDE SEQUENCE [LARGE SCALE GENOMIC DNA]</scope>
    <source>
        <strain evidence="10 11">TWF718</strain>
    </source>
</reference>
<feature type="domain" description="Copper acquisition factor BIM1-like" evidence="9">
    <location>
        <begin position="17"/>
        <end position="161"/>
    </location>
</feature>
<evidence type="ECO:0000259" key="9">
    <source>
        <dbReference type="Pfam" id="PF20238"/>
    </source>
</evidence>
<name>A0AAN8MUM0_9PEZI</name>
<evidence type="ECO:0000256" key="6">
    <source>
        <dbReference type="ARBA" id="ARBA00023180"/>
    </source>
</evidence>
<evidence type="ECO:0000256" key="2">
    <source>
        <dbReference type="ARBA" id="ARBA00022475"/>
    </source>
</evidence>
<evidence type="ECO:0000256" key="1">
    <source>
        <dbReference type="ARBA" id="ARBA00004609"/>
    </source>
</evidence>
<keyword evidence="5" id="KW-0472">Membrane</keyword>
<evidence type="ECO:0000256" key="7">
    <source>
        <dbReference type="ARBA" id="ARBA00023288"/>
    </source>
</evidence>
<feature type="chain" id="PRO_5042861458" description="Copper acquisition factor BIM1-like domain-containing protein" evidence="8">
    <location>
        <begin position="18"/>
        <end position="177"/>
    </location>
</feature>
<dbReference type="InterPro" id="IPR046936">
    <property type="entry name" value="BIM1-like"/>
</dbReference>
<keyword evidence="7" id="KW-0449">Lipoprotein</keyword>
<sequence>MNLKSLFLLGLASTTCAHFILEFPTSIGFDDDNLALAPCGGIDHNNRAGVEETNWPKKGGPISLVTTHAHAIWEFRAAVVPFTNRWVNLSANITQTAGLGSLCLPNIPGPKNPLWYGRKGIIQVIQHGGHGGSLYQCAFVKFKAFVPAITVDPVTCFNDTGFALQWGNPAEEHEHEH</sequence>
<protein>
    <recommendedName>
        <fullName evidence="9">Copper acquisition factor BIM1-like domain-containing protein</fullName>
    </recommendedName>
</protein>
<comment type="subcellular location">
    <subcellularLocation>
        <location evidence="1">Cell membrane</location>
        <topology evidence="1">Lipid-anchor</topology>
        <topology evidence="1">GPI-anchor</topology>
    </subcellularLocation>
</comment>
<dbReference type="PANTHER" id="PTHR34992:SF1">
    <property type="entry name" value="COPPER ACQUISITION FACTOR BIM1-LIKE DOMAIN-CONTAINING PROTEIN"/>
    <property type="match status" value="1"/>
</dbReference>
<keyword evidence="4 8" id="KW-0732">Signal</keyword>
<dbReference type="Pfam" id="PF20238">
    <property type="entry name" value="BIM1-like_dom"/>
    <property type="match status" value="1"/>
</dbReference>
<dbReference type="CDD" id="cd21176">
    <property type="entry name" value="LPMO_auxiliary-like"/>
    <property type="match status" value="1"/>
</dbReference>
<dbReference type="PANTHER" id="PTHR34992">
    <property type="entry name" value="HYPHAL ANASTAMOSIS-7 PROTEIN"/>
    <property type="match status" value="1"/>
</dbReference>
<keyword evidence="3" id="KW-0336">GPI-anchor</keyword>
<evidence type="ECO:0000256" key="8">
    <source>
        <dbReference type="SAM" id="SignalP"/>
    </source>
</evidence>
<dbReference type="AlphaFoldDB" id="A0AAN8MUM0"/>
<evidence type="ECO:0000256" key="3">
    <source>
        <dbReference type="ARBA" id="ARBA00022622"/>
    </source>
</evidence>
<evidence type="ECO:0000313" key="11">
    <source>
        <dbReference type="Proteomes" id="UP001313282"/>
    </source>
</evidence>
<keyword evidence="11" id="KW-1185">Reference proteome</keyword>
<dbReference type="InterPro" id="IPR046530">
    <property type="entry name" value="BIM1-like_dom"/>
</dbReference>
<dbReference type="GO" id="GO:0005886">
    <property type="term" value="C:plasma membrane"/>
    <property type="evidence" value="ECO:0007669"/>
    <property type="project" value="UniProtKB-SubCell"/>
</dbReference>
<gene>
    <name evidence="10" type="ORF">TWF718_010554</name>
</gene>
<keyword evidence="6" id="KW-0325">Glycoprotein</keyword>
<evidence type="ECO:0000256" key="5">
    <source>
        <dbReference type="ARBA" id="ARBA00023136"/>
    </source>
</evidence>
<dbReference type="EMBL" id="JAVHNR010000008">
    <property type="protein sequence ID" value="KAK6335116.1"/>
    <property type="molecule type" value="Genomic_DNA"/>
</dbReference>
<feature type="signal peptide" evidence="8">
    <location>
        <begin position="1"/>
        <end position="17"/>
    </location>
</feature>
<evidence type="ECO:0000313" key="10">
    <source>
        <dbReference type="EMBL" id="KAK6335116.1"/>
    </source>
</evidence>
<keyword evidence="2" id="KW-1003">Cell membrane</keyword>
<evidence type="ECO:0000256" key="4">
    <source>
        <dbReference type="ARBA" id="ARBA00022729"/>
    </source>
</evidence>
<dbReference type="GO" id="GO:0098552">
    <property type="term" value="C:side of membrane"/>
    <property type="evidence" value="ECO:0007669"/>
    <property type="project" value="UniProtKB-KW"/>
</dbReference>
<dbReference type="Proteomes" id="UP001313282">
    <property type="component" value="Unassembled WGS sequence"/>
</dbReference>
<proteinExistence type="predicted"/>
<accession>A0AAN8MUM0</accession>
<comment type="caution">
    <text evidence="10">The sequence shown here is derived from an EMBL/GenBank/DDBJ whole genome shotgun (WGS) entry which is preliminary data.</text>
</comment>
<organism evidence="10 11">
    <name type="scientific">Orbilia javanica</name>
    <dbReference type="NCBI Taxonomy" id="47235"/>
    <lineage>
        <taxon>Eukaryota</taxon>
        <taxon>Fungi</taxon>
        <taxon>Dikarya</taxon>
        <taxon>Ascomycota</taxon>
        <taxon>Pezizomycotina</taxon>
        <taxon>Orbiliomycetes</taxon>
        <taxon>Orbiliales</taxon>
        <taxon>Orbiliaceae</taxon>
        <taxon>Orbilia</taxon>
    </lineage>
</organism>